<dbReference type="PANTHER" id="PTHR21581">
    <property type="entry name" value="D-ALANYL-D-ALANINE CARBOXYPEPTIDASE"/>
    <property type="match status" value="1"/>
</dbReference>
<proteinExistence type="inferred from homology"/>
<comment type="similarity">
    <text evidence="2 14">Belongs to the peptidase S11 family.</text>
</comment>
<dbReference type="AlphaFoldDB" id="A0A345P4U0"/>
<evidence type="ECO:0000256" key="5">
    <source>
        <dbReference type="ARBA" id="ARBA00022670"/>
    </source>
</evidence>
<evidence type="ECO:0000259" key="16">
    <source>
        <dbReference type="SMART" id="SM00936"/>
    </source>
</evidence>
<dbReference type="Gene3D" id="3.40.710.10">
    <property type="entry name" value="DD-peptidase/beta-lactamase superfamily"/>
    <property type="match status" value="1"/>
</dbReference>
<dbReference type="GO" id="GO:0009252">
    <property type="term" value="P:peptidoglycan biosynthetic process"/>
    <property type="evidence" value="ECO:0007669"/>
    <property type="project" value="UniProtKB-UniPathway"/>
</dbReference>
<dbReference type="InterPro" id="IPR018044">
    <property type="entry name" value="Peptidase_S11"/>
</dbReference>
<evidence type="ECO:0000313" key="17">
    <source>
        <dbReference type="EMBL" id="AXI02299.1"/>
    </source>
</evidence>
<dbReference type="KEGG" id="mbah:HYN46_05270"/>
<protein>
    <recommendedName>
        <fullName evidence="3">serine-type D-Ala-D-Ala carboxypeptidase</fullName>
        <ecNumber evidence="3">3.4.16.4</ecNumber>
    </recommendedName>
</protein>
<keyword evidence="5" id="KW-0645">Protease</keyword>
<evidence type="ECO:0000256" key="6">
    <source>
        <dbReference type="ARBA" id="ARBA00022729"/>
    </source>
</evidence>
<keyword evidence="6 15" id="KW-0732">Signal</keyword>
<evidence type="ECO:0000256" key="11">
    <source>
        <dbReference type="ARBA" id="ARBA00034000"/>
    </source>
</evidence>
<feature type="domain" description="Peptidase S11 D-Ala-D-Ala carboxypeptidase A C-terminal" evidence="16">
    <location>
        <begin position="276"/>
        <end position="366"/>
    </location>
</feature>
<feature type="binding site" evidence="13">
    <location>
        <position position="226"/>
    </location>
    <ligand>
        <name>substrate</name>
    </ligand>
</feature>
<organism evidence="17 18">
    <name type="scientific">Aquirhabdus parva</name>
    <dbReference type="NCBI Taxonomy" id="2283318"/>
    <lineage>
        <taxon>Bacteria</taxon>
        <taxon>Pseudomonadati</taxon>
        <taxon>Pseudomonadota</taxon>
        <taxon>Gammaproteobacteria</taxon>
        <taxon>Moraxellales</taxon>
        <taxon>Moraxellaceae</taxon>
        <taxon>Aquirhabdus</taxon>
    </lineage>
</organism>
<dbReference type="SMART" id="SM00936">
    <property type="entry name" value="PBP5_C"/>
    <property type="match status" value="1"/>
</dbReference>
<dbReference type="Pfam" id="PF07943">
    <property type="entry name" value="PBP5_C"/>
    <property type="match status" value="1"/>
</dbReference>
<dbReference type="PANTHER" id="PTHR21581:SF6">
    <property type="entry name" value="TRAFFICKING PROTEIN PARTICLE COMPLEX SUBUNIT 12"/>
    <property type="match status" value="1"/>
</dbReference>
<dbReference type="UniPathway" id="UPA00219"/>
<evidence type="ECO:0000256" key="1">
    <source>
        <dbReference type="ARBA" id="ARBA00004752"/>
    </source>
</evidence>
<comment type="pathway">
    <text evidence="1">Cell wall biogenesis; peptidoglycan biosynthesis.</text>
</comment>
<dbReference type="EC" id="3.4.16.4" evidence="3"/>
<feature type="signal peptide" evidence="15">
    <location>
        <begin position="1"/>
        <end position="22"/>
    </location>
</feature>
<evidence type="ECO:0000256" key="2">
    <source>
        <dbReference type="ARBA" id="ARBA00007164"/>
    </source>
</evidence>
<feature type="active site" evidence="12">
    <location>
        <position position="124"/>
    </location>
</feature>
<evidence type="ECO:0000256" key="12">
    <source>
        <dbReference type="PIRSR" id="PIRSR618044-1"/>
    </source>
</evidence>
<dbReference type="PRINTS" id="PR00725">
    <property type="entry name" value="DADACBPTASE1"/>
</dbReference>
<feature type="active site" description="Acyl-ester intermediate" evidence="12">
    <location>
        <position position="61"/>
    </location>
</feature>
<dbReference type="EMBL" id="CP031222">
    <property type="protein sequence ID" value="AXI02299.1"/>
    <property type="molecule type" value="Genomic_DNA"/>
</dbReference>
<evidence type="ECO:0000256" key="7">
    <source>
        <dbReference type="ARBA" id="ARBA00022801"/>
    </source>
</evidence>
<dbReference type="GO" id="GO:0008360">
    <property type="term" value="P:regulation of cell shape"/>
    <property type="evidence" value="ECO:0007669"/>
    <property type="project" value="UniProtKB-KW"/>
</dbReference>
<keyword evidence="7" id="KW-0378">Hydrolase</keyword>
<evidence type="ECO:0000313" key="18">
    <source>
        <dbReference type="Proteomes" id="UP000253940"/>
    </source>
</evidence>
<evidence type="ECO:0000256" key="9">
    <source>
        <dbReference type="ARBA" id="ARBA00022984"/>
    </source>
</evidence>
<dbReference type="SUPFAM" id="SSF56601">
    <property type="entry name" value="beta-lactamase/transpeptidase-like"/>
    <property type="match status" value="1"/>
</dbReference>
<dbReference type="GO" id="GO:0009002">
    <property type="term" value="F:serine-type D-Ala-D-Ala carboxypeptidase activity"/>
    <property type="evidence" value="ECO:0007669"/>
    <property type="project" value="UniProtKB-EC"/>
</dbReference>
<dbReference type="RefSeq" id="WP_114898409.1">
    <property type="nucleotide sequence ID" value="NZ_CP031222.1"/>
</dbReference>
<evidence type="ECO:0000256" key="10">
    <source>
        <dbReference type="ARBA" id="ARBA00023316"/>
    </source>
</evidence>
<evidence type="ECO:0000256" key="15">
    <source>
        <dbReference type="SAM" id="SignalP"/>
    </source>
</evidence>
<keyword evidence="8" id="KW-0133">Cell shape</keyword>
<keyword evidence="10" id="KW-0961">Cell wall biogenesis/degradation</keyword>
<reference evidence="17 18" key="1">
    <citation type="submission" date="2018-07" db="EMBL/GenBank/DDBJ databases">
        <title>Genome sequencing of Moraxellaceae gen. HYN0046.</title>
        <authorList>
            <person name="Kim M."/>
            <person name="Yi H."/>
        </authorList>
    </citation>
    <scope>NUCLEOTIDE SEQUENCE [LARGE SCALE GENOMIC DNA]</scope>
    <source>
        <strain evidence="17 18">HYN0046</strain>
    </source>
</reference>
<dbReference type="Proteomes" id="UP000253940">
    <property type="component" value="Chromosome"/>
</dbReference>
<dbReference type="Pfam" id="PF00768">
    <property type="entry name" value="Peptidase_S11"/>
    <property type="match status" value="1"/>
</dbReference>
<comment type="catalytic activity">
    <reaction evidence="11">
        <text>Preferential cleavage: (Ac)2-L-Lys-D-Ala-|-D-Ala. Also transpeptidation of peptidyl-alanyl moieties that are N-acyl substituents of D-alanine.</text>
        <dbReference type="EC" id="3.4.16.4"/>
    </reaction>
</comment>
<dbReference type="OrthoDB" id="9795979at2"/>
<sequence length="386" mass="41761">MSRFPVLLAATVLTGWSLTASAVTVVPSPPVLDNKAYVLVDYDSGQVLASSNPDLQLPPASLTKMMTSYIVEQSLLSGRLKETDMVRMNESAWCRGSSAESCMYVPLNGSASVLDMLRGIVIQSGNDASKAVAEHISGNEGAFAEVMNSEAKRLGMKNTHYMNATGLPMDGHYSSALDSAILARAIIKDSAKYYPIYSEKWFTYNNIKQGNRNALLFTDPSVDGLKTGHTDAAGYCQVTSSKRGSMRLISAIFGTKSMNERAGQTRALLNWGYSNFETTALRPGNQSLATTPIWLGKVDTVNVGLTDPLQVTLPRGQSAQVQTTLSVSPNLTAPIQKGQVVGKVIATLDGKTLVERPLVALEPVEQAGFFSRMIDHIKMFFSKLFK</sequence>
<dbReference type="GO" id="GO:0071555">
    <property type="term" value="P:cell wall organization"/>
    <property type="evidence" value="ECO:0007669"/>
    <property type="project" value="UniProtKB-KW"/>
</dbReference>
<keyword evidence="4 17" id="KW-0121">Carboxypeptidase</keyword>
<evidence type="ECO:0000256" key="14">
    <source>
        <dbReference type="RuleBase" id="RU004016"/>
    </source>
</evidence>
<feature type="chain" id="PRO_5016888669" description="serine-type D-Ala-D-Ala carboxypeptidase" evidence="15">
    <location>
        <begin position="23"/>
        <end position="386"/>
    </location>
</feature>
<evidence type="ECO:0000256" key="4">
    <source>
        <dbReference type="ARBA" id="ARBA00022645"/>
    </source>
</evidence>
<dbReference type="InterPro" id="IPR012338">
    <property type="entry name" value="Beta-lactam/transpept-like"/>
</dbReference>
<keyword evidence="18" id="KW-1185">Reference proteome</keyword>
<evidence type="ECO:0000256" key="3">
    <source>
        <dbReference type="ARBA" id="ARBA00012448"/>
    </source>
</evidence>
<dbReference type="GO" id="GO:0006508">
    <property type="term" value="P:proteolysis"/>
    <property type="evidence" value="ECO:0007669"/>
    <property type="project" value="UniProtKB-KW"/>
</dbReference>
<gene>
    <name evidence="17" type="ORF">HYN46_05270</name>
</gene>
<accession>A0A345P4U0</accession>
<name>A0A345P4U0_9GAMM</name>
<evidence type="ECO:0000256" key="8">
    <source>
        <dbReference type="ARBA" id="ARBA00022960"/>
    </source>
</evidence>
<dbReference type="InterPro" id="IPR037167">
    <property type="entry name" value="Peptidase_S11_C_sf"/>
</dbReference>
<keyword evidence="9" id="KW-0573">Peptidoglycan synthesis</keyword>
<feature type="active site" description="Acyl-ester intermediate" evidence="12">
    <location>
        <position position="64"/>
    </location>
</feature>
<dbReference type="InterPro" id="IPR001967">
    <property type="entry name" value="Peptidase_S11_N"/>
</dbReference>
<dbReference type="InterPro" id="IPR012907">
    <property type="entry name" value="Peptidase_S11_C"/>
</dbReference>
<dbReference type="Gene3D" id="2.60.410.10">
    <property type="entry name" value="D-Ala-D-Ala carboxypeptidase, C-terminal domain"/>
    <property type="match status" value="1"/>
</dbReference>
<evidence type="ECO:0000256" key="13">
    <source>
        <dbReference type="PIRSR" id="PIRSR618044-2"/>
    </source>
</evidence>